<reference evidence="2" key="1">
    <citation type="submission" date="2019-12" db="EMBL/GenBank/DDBJ databases">
        <title>Genome sequencing and annotation of Brassica cretica.</title>
        <authorList>
            <person name="Studholme D.J."/>
            <person name="Sarris P.F."/>
        </authorList>
    </citation>
    <scope>NUCLEOTIDE SEQUENCE</scope>
    <source>
        <strain evidence="2">PFS-102/07</strain>
        <tissue evidence="2">Leaf</tissue>
    </source>
</reference>
<protein>
    <submittedName>
        <fullName evidence="2">Uncharacterized protein</fullName>
    </submittedName>
</protein>
<accession>A0A8S9LHW6</accession>
<proteinExistence type="predicted"/>
<dbReference type="EMBL" id="QGKY02000094">
    <property type="protein sequence ID" value="KAF2605679.1"/>
    <property type="molecule type" value="Genomic_DNA"/>
</dbReference>
<evidence type="ECO:0000256" key="1">
    <source>
        <dbReference type="SAM" id="MobiDB-lite"/>
    </source>
</evidence>
<gene>
    <name evidence="2" type="ORF">F2Q70_00026012</name>
</gene>
<name>A0A8S9LHW6_BRACR</name>
<feature type="region of interest" description="Disordered" evidence="1">
    <location>
        <begin position="57"/>
        <end position="78"/>
    </location>
</feature>
<dbReference type="AlphaFoldDB" id="A0A8S9LHW6"/>
<sequence>MAEGAKIGQGVCTDQYGWYSHLRIRGELQGRDEDITIVPARPSAELYQTRAELDWSSSADGQDGRVFDQAQPNPPSLTGSARRMAELVVLSIQLGHPPSWTGSPRRMAELVVCYAPQKVRTNELDCVSGSVIHFSRVFCSGTFVEVWTKPLEPLEVSPPRAGHAPPPGIVSAAYDA</sequence>
<organism evidence="2">
    <name type="scientific">Brassica cretica</name>
    <name type="common">Mustard</name>
    <dbReference type="NCBI Taxonomy" id="69181"/>
    <lineage>
        <taxon>Eukaryota</taxon>
        <taxon>Viridiplantae</taxon>
        <taxon>Streptophyta</taxon>
        <taxon>Embryophyta</taxon>
        <taxon>Tracheophyta</taxon>
        <taxon>Spermatophyta</taxon>
        <taxon>Magnoliopsida</taxon>
        <taxon>eudicotyledons</taxon>
        <taxon>Gunneridae</taxon>
        <taxon>Pentapetalae</taxon>
        <taxon>rosids</taxon>
        <taxon>malvids</taxon>
        <taxon>Brassicales</taxon>
        <taxon>Brassicaceae</taxon>
        <taxon>Brassiceae</taxon>
        <taxon>Brassica</taxon>
    </lineage>
</organism>
<evidence type="ECO:0000313" key="2">
    <source>
        <dbReference type="EMBL" id="KAF2605679.1"/>
    </source>
</evidence>
<comment type="caution">
    <text evidence="2">The sequence shown here is derived from an EMBL/GenBank/DDBJ whole genome shotgun (WGS) entry which is preliminary data.</text>
</comment>